<protein>
    <submittedName>
        <fullName evidence="1">Uncharacterized protein</fullName>
    </submittedName>
</protein>
<proteinExistence type="predicted"/>
<organism evidence="1 2">
    <name type="scientific">Candidatus Giovannonibacteria bacterium RIFCSPHIGHO2_02_FULL_46_20</name>
    <dbReference type="NCBI Taxonomy" id="1798338"/>
    <lineage>
        <taxon>Bacteria</taxon>
        <taxon>Candidatus Giovannoniibacteriota</taxon>
    </lineage>
</organism>
<comment type="caution">
    <text evidence="1">The sequence shown here is derived from an EMBL/GenBank/DDBJ whole genome shotgun (WGS) entry which is preliminary data.</text>
</comment>
<evidence type="ECO:0000313" key="1">
    <source>
        <dbReference type="EMBL" id="OGF73578.1"/>
    </source>
</evidence>
<name>A0A1F5WD16_9BACT</name>
<dbReference type="Proteomes" id="UP000178406">
    <property type="component" value="Unassembled WGS sequence"/>
</dbReference>
<dbReference type="AlphaFoldDB" id="A0A1F5WD16"/>
<reference evidence="1 2" key="1">
    <citation type="journal article" date="2016" name="Nat. Commun.">
        <title>Thousands of microbial genomes shed light on interconnected biogeochemical processes in an aquifer system.</title>
        <authorList>
            <person name="Anantharaman K."/>
            <person name="Brown C.T."/>
            <person name="Hug L.A."/>
            <person name="Sharon I."/>
            <person name="Castelle C.J."/>
            <person name="Probst A.J."/>
            <person name="Thomas B.C."/>
            <person name="Singh A."/>
            <person name="Wilkins M.J."/>
            <person name="Karaoz U."/>
            <person name="Brodie E.L."/>
            <person name="Williams K.H."/>
            <person name="Hubbard S.S."/>
            <person name="Banfield J.F."/>
        </authorList>
    </citation>
    <scope>NUCLEOTIDE SEQUENCE [LARGE SCALE GENOMIC DNA]</scope>
</reference>
<dbReference type="EMBL" id="MFHQ01000040">
    <property type="protein sequence ID" value="OGF73578.1"/>
    <property type="molecule type" value="Genomic_DNA"/>
</dbReference>
<accession>A0A1F5WD16</accession>
<evidence type="ECO:0000313" key="2">
    <source>
        <dbReference type="Proteomes" id="UP000178406"/>
    </source>
</evidence>
<sequence>MSRREMEQFRTIRLRLSKGVRIPNWIKYLQGVDIGFEQVYGKRIRFIEFRRANFLCFGRDGCVWLFLPQFTEAFSHFRRTLQVLDSRNQILDQNIFLCPRCLELSGKLLGDPIRVRINSICGKFSCKNLGCSEFWERTW</sequence>
<gene>
    <name evidence="1" type="ORF">A3J56_00280</name>
</gene>